<comment type="caution">
    <text evidence="10">The sequence shown here is derived from an EMBL/GenBank/DDBJ whole genome shotgun (WGS) entry which is preliminary data.</text>
</comment>
<gene>
    <name evidence="10" type="ORF">ANCCAN_20534</name>
</gene>
<dbReference type="InterPro" id="IPR051940">
    <property type="entry name" value="Chitin_bind-dev_reg"/>
</dbReference>
<dbReference type="Gene3D" id="2.170.140.10">
    <property type="entry name" value="Chitin binding domain"/>
    <property type="match status" value="4"/>
</dbReference>
<dbReference type="SMART" id="SM00494">
    <property type="entry name" value="ChtBD2"/>
    <property type="match status" value="6"/>
</dbReference>
<reference evidence="10 11" key="1">
    <citation type="submission" date="2014-10" db="EMBL/GenBank/DDBJ databases">
        <title>Draft genome of the hookworm Ancylostoma caninum.</title>
        <authorList>
            <person name="Mitreva M."/>
        </authorList>
    </citation>
    <scope>NUCLEOTIDE SEQUENCE [LARGE SCALE GENOMIC DNA]</scope>
    <source>
        <strain evidence="10 11">Baltimore</strain>
    </source>
</reference>
<feature type="compositionally biased region" description="Acidic residues" evidence="7">
    <location>
        <begin position="316"/>
        <end position="409"/>
    </location>
</feature>
<evidence type="ECO:0000256" key="4">
    <source>
        <dbReference type="ARBA" id="ARBA00022737"/>
    </source>
</evidence>
<organism evidence="10 11">
    <name type="scientific">Ancylostoma caninum</name>
    <name type="common">Dog hookworm</name>
    <dbReference type="NCBI Taxonomy" id="29170"/>
    <lineage>
        <taxon>Eukaryota</taxon>
        <taxon>Metazoa</taxon>
        <taxon>Ecdysozoa</taxon>
        <taxon>Nematoda</taxon>
        <taxon>Chromadorea</taxon>
        <taxon>Rhabditida</taxon>
        <taxon>Rhabditina</taxon>
        <taxon>Rhabditomorpha</taxon>
        <taxon>Strongyloidea</taxon>
        <taxon>Ancylostomatidae</taxon>
        <taxon>Ancylostomatinae</taxon>
        <taxon>Ancylostoma</taxon>
    </lineage>
</organism>
<feature type="chain" id="PRO_5017017514" evidence="8">
    <location>
        <begin position="23"/>
        <end position="621"/>
    </location>
</feature>
<dbReference type="PROSITE" id="PS50940">
    <property type="entry name" value="CHIT_BIND_II"/>
    <property type="match status" value="6"/>
</dbReference>
<evidence type="ECO:0000256" key="5">
    <source>
        <dbReference type="ARBA" id="ARBA00023157"/>
    </source>
</evidence>
<evidence type="ECO:0000313" key="11">
    <source>
        <dbReference type="Proteomes" id="UP000252519"/>
    </source>
</evidence>
<evidence type="ECO:0000256" key="3">
    <source>
        <dbReference type="ARBA" id="ARBA00022729"/>
    </source>
</evidence>
<accession>A0A368FTR7</accession>
<dbReference type="InterPro" id="IPR036508">
    <property type="entry name" value="Chitin-bd_dom_sf"/>
</dbReference>
<dbReference type="InterPro" id="IPR009030">
    <property type="entry name" value="Growth_fac_rcpt_cys_sf"/>
</dbReference>
<dbReference type="InterPro" id="IPR002557">
    <property type="entry name" value="Chitin-bd_dom"/>
</dbReference>
<feature type="compositionally biased region" description="Low complexity" evidence="7">
    <location>
        <begin position="410"/>
        <end position="434"/>
    </location>
</feature>
<dbReference type="SUPFAM" id="SSF57625">
    <property type="entry name" value="Invertebrate chitin-binding proteins"/>
    <property type="match status" value="4"/>
</dbReference>
<keyword evidence="2" id="KW-0147">Chitin-binding</keyword>
<feature type="region of interest" description="Disordered" evidence="7">
    <location>
        <begin position="303"/>
        <end position="492"/>
    </location>
</feature>
<keyword evidence="5" id="KW-1015">Disulfide bond</keyword>
<dbReference type="GO" id="GO:0008061">
    <property type="term" value="F:chitin binding"/>
    <property type="evidence" value="ECO:0007669"/>
    <property type="project" value="UniProtKB-KW"/>
</dbReference>
<keyword evidence="4" id="KW-0677">Repeat</keyword>
<dbReference type="Pfam" id="PF01607">
    <property type="entry name" value="CBM_14"/>
    <property type="match status" value="5"/>
</dbReference>
<feature type="signal peptide" evidence="8">
    <location>
        <begin position="1"/>
        <end position="22"/>
    </location>
</feature>
<dbReference type="STRING" id="29170.A0A368FTR7"/>
<evidence type="ECO:0000313" key="10">
    <source>
        <dbReference type="EMBL" id="RCN33637.1"/>
    </source>
</evidence>
<feature type="domain" description="Chitin-binding type-2" evidence="9">
    <location>
        <begin position="246"/>
        <end position="301"/>
    </location>
</feature>
<dbReference type="OrthoDB" id="5877064at2759"/>
<dbReference type="GO" id="GO:0005576">
    <property type="term" value="C:extracellular region"/>
    <property type="evidence" value="ECO:0007669"/>
    <property type="project" value="InterPro"/>
</dbReference>
<dbReference type="AlphaFoldDB" id="A0A368FTR7"/>
<sequence length="621" mass="65039">MIRLTLLTLFVNLAVPYPGSRTETNFCSDKKPGLFSQGCSSNVTICNSFGREMWLLCPFGLIFDGSIEECVDYRLASECSAKDKQTKTGIRHLADLPSQFCANAPEGFHAVTVCSSSVIQCTPAGPSLMECPLGLVYDDSNYLCVKPSELASCQPAKASEEPKAEALVEASGAEPAYNADSKNKCEDLEDGLFEHEPCSPYYLTCSGGVSRIMSCPANLVFDKRLKICEYPGNVEECDAVPGFNSSELCQEDGFFSYGNCSDLFYACTNGRQIPMYCPAKLAFDETRQLCDYPLAVAACAEENSGEGSGESSGEYSGEEASGEESGEEASGEESGEEASGEESGEEASGEESGEEASGEESGEEASGEESGEEASGEESEASGEESGEEASGEESGEEASGEESGEEASGESSGYDVSAGEASGESSGEASGEFSGEGSGGLSEEASGNNEASGESSDFPPSEPASDGSAYAPVVEESWDSTPEPVEPENTTSVPMQLATFCENKPDGFYASGCSSEMIACVAGVGTSMLCPAHLIFDEEKQICEYPENVPCSATKQEDLGECEAEGTTAHGPCSNTFTNCVEGKAYSLACDDGYVFSETHGTCTEASKVPECATTTTKPY</sequence>
<evidence type="ECO:0000259" key="9">
    <source>
        <dbReference type="PROSITE" id="PS50940"/>
    </source>
</evidence>
<name>A0A368FTR7_ANCCA</name>
<feature type="domain" description="Chitin-binding type-2" evidence="9">
    <location>
        <begin position="182"/>
        <end position="239"/>
    </location>
</feature>
<keyword evidence="1" id="KW-0217">Developmental protein</keyword>
<feature type="domain" description="Chitin-binding type-2" evidence="9">
    <location>
        <begin position="560"/>
        <end position="615"/>
    </location>
</feature>
<keyword evidence="6" id="KW-0325">Glycoprotein</keyword>
<evidence type="ECO:0000256" key="6">
    <source>
        <dbReference type="ARBA" id="ARBA00023180"/>
    </source>
</evidence>
<feature type="domain" description="Chitin-binding type-2" evidence="9">
    <location>
        <begin position="24"/>
        <end position="81"/>
    </location>
</feature>
<dbReference type="SUPFAM" id="SSF57184">
    <property type="entry name" value="Growth factor receptor domain"/>
    <property type="match status" value="1"/>
</dbReference>
<feature type="domain" description="Chitin-binding type-2" evidence="9">
    <location>
        <begin position="98"/>
        <end position="155"/>
    </location>
</feature>
<keyword evidence="11" id="KW-1185">Reference proteome</keyword>
<feature type="domain" description="Chitin-binding type-2" evidence="9">
    <location>
        <begin position="499"/>
        <end position="554"/>
    </location>
</feature>
<evidence type="ECO:0000256" key="8">
    <source>
        <dbReference type="SAM" id="SignalP"/>
    </source>
</evidence>
<evidence type="ECO:0000256" key="2">
    <source>
        <dbReference type="ARBA" id="ARBA00022669"/>
    </source>
</evidence>
<dbReference type="EMBL" id="JOJR01000888">
    <property type="protein sequence ID" value="RCN33637.1"/>
    <property type="molecule type" value="Genomic_DNA"/>
</dbReference>
<protein>
    <submittedName>
        <fullName evidence="10">Chitin binding Peritrophin-A domain protein</fullName>
    </submittedName>
</protein>
<dbReference type="PANTHER" id="PTHR23301">
    <property type="entry name" value="CHITIN BINDING PERITROPHIN-A"/>
    <property type="match status" value="1"/>
</dbReference>
<evidence type="ECO:0000256" key="1">
    <source>
        <dbReference type="ARBA" id="ARBA00022473"/>
    </source>
</evidence>
<proteinExistence type="predicted"/>
<dbReference type="PANTHER" id="PTHR23301:SF0">
    <property type="entry name" value="CHITIN-BINDING TYPE-2 DOMAIN-CONTAINING PROTEIN-RELATED"/>
    <property type="match status" value="1"/>
</dbReference>
<evidence type="ECO:0000256" key="7">
    <source>
        <dbReference type="SAM" id="MobiDB-lite"/>
    </source>
</evidence>
<dbReference type="FunFam" id="2.170.140.10:FF:000009">
    <property type="entry name" value="Chondroitin proteoglycan 1"/>
    <property type="match status" value="1"/>
</dbReference>
<dbReference type="Proteomes" id="UP000252519">
    <property type="component" value="Unassembled WGS sequence"/>
</dbReference>
<keyword evidence="3 8" id="KW-0732">Signal</keyword>